<dbReference type="GO" id="GO:0003677">
    <property type="term" value="F:DNA binding"/>
    <property type="evidence" value="ECO:0007669"/>
    <property type="project" value="InterPro"/>
</dbReference>
<protein>
    <recommendedName>
        <fullName evidence="1">Resolvase/invertase-type recombinase catalytic domain-containing protein</fullName>
    </recommendedName>
</protein>
<reference evidence="2 3" key="1">
    <citation type="submission" date="2014-12" db="EMBL/GenBank/DDBJ databases">
        <title>Partial genome sequence of Streptococcus constellatus KCOM 1650 (= ChDC B144).</title>
        <authorList>
            <person name="Kook J.-K."/>
            <person name="Park S.-N."/>
            <person name="Lim Y.K."/>
            <person name="Jo E."/>
        </authorList>
    </citation>
    <scope>NUCLEOTIDE SEQUENCE [LARGE SCALE GENOMIC DNA]</scope>
    <source>
        <strain evidence="2 3">KCOM 1650</strain>
    </source>
</reference>
<dbReference type="AlphaFoldDB" id="A0A0C1K5P4"/>
<feature type="domain" description="Resolvase/invertase-type recombinase catalytic" evidence="1">
    <location>
        <begin position="5"/>
        <end position="108"/>
    </location>
</feature>
<evidence type="ECO:0000313" key="3">
    <source>
        <dbReference type="Proteomes" id="UP000031339"/>
    </source>
</evidence>
<sequence length="116" mass="13172">MKTCVGYVRYSVDVPHMIEKQKEILVERASQLQLELLAIYCEVIGDTQPIQDRSEMAKAIKYIENVHADYLLVTNANRVTRSDLGVAFFEETILKPLGAELLVCNEANFIIETPIE</sequence>
<dbReference type="Gene3D" id="3.40.50.1390">
    <property type="entry name" value="Resolvase, N-terminal catalytic domain"/>
    <property type="match status" value="1"/>
</dbReference>
<dbReference type="EMBL" id="JWIY01000001">
    <property type="protein sequence ID" value="KIC78151.1"/>
    <property type="molecule type" value="Genomic_DNA"/>
</dbReference>
<dbReference type="RefSeq" id="WP_039676655.1">
    <property type="nucleotide sequence ID" value="NZ_JWIY01000001.1"/>
</dbReference>
<comment type="caution">
    <text evidence="2">The sequence shown here is derived from an EMBL/GenBank/DDBJ whole genome shotgun (WGS) entry which is preliminary data.</text>
</comment>
<accession>A0A0C1K5P4</accession>
<gene>
    <name evidence="2" type="ORF">RN79_00805</name>
</gene>
<evidence type="ECO:0000313" key="2">
    <source>
        <dbReference type="EMBL" id="KIC78151.1"/>
    </source>
</evidence>
<dbReference type="InterPro" id="IPR036162">
    <property type="entry name" value="Resolvase-like_N_sf"/>
</dbReference>
<dbReference type="OrthoDB" id="65783at2"/>
<name>A0A0C1K5P4_STRCV</name>
<evidence type="ECO:0000259" key="1">
    <source>
        <dbReference type="Pfam" id="PF00239"/>
    </source>
</evidence>
<dbReference type="Proteomes" id="UP000031339">
    <property type="component" value="Unassembled WGS sequence"/>
</dbReference>
<dbReference type="SUPFAM" id="SSF53041">
    <property type="entry name" value="Resolvase-like"/>
    <property type="match status" value="1"/>
</dbReference>
<dbReference type="GO" id="GO:0000150">
    <property type="term" value="F:DNA strand exchange activity"/>
    <property type="evidence" value="ECO:0007669"/>
    <property type="project" value="InterPro"/>
</dbReference>
<dbReference type="InterPro" id="IPR006119">
    <property type="entry name" value="Resolv_N"/>
</dbReference>
<organism evidence="2 3">
    <name type="scientific">Streptococcus constellatus</name>
    <dbReference type="NCBI Taxonomy" id="76860"/>
    <lineage>
        <taxon>Bacteria</taxon>
        <taxon>Bacillati</taxon>
        <taxon>Bacillota</taxon>
        <taxon>Bacilli</taxon>
        <taxon>Lactobacillales</taxon>
        <taxon>Streptococcaceae</taxon>
        <taxon>Streptococcus</taxon>
        <taxon>Streptococcus anginosus group</taxon>
    </lineage>
</organism>
<proteinExistence type="predicted"/>
<dbReference type="Pfam" id="PF00239">
    <property type="entry name" value="Resolvase"/>
    <property type="match status" value="1"/>
</dbReference>